<dbReference type="InterPro" id="IPR054790">
    <property type="entry name" value="MurU"/>
</dbReference>
<gene>
    <name evidence="4" type="ORF">BOW52_00045</name>
</gene>
<dbReference type="Proteomes" id="UP000190198">
    <property type="component" value="Unassembled WGS sequence"/>
</dbReference>
<reference evidence="4 5" key="1">
    <citation type="submission" date="2016-11" db="EMBL/GenBank/DDBJ databases">
        <title>Mixed transmission modes and dynamic genome evolution in an obligate animal-bacterial symbiosis.</title>
        <authorList>
            <person name="Russell S.L."/>
            <person name="Corbett-Detig R.B."/>
            <person name="Cavanaugh C.M."/>
        </authorList>
    </citation>
    <scope>NUCLEOTIDE SEQUENCE [LARGE SCALE GENOMIC DNA]</scope>
    <source>
        <strain evidence="4">Sp-SM6</strain>
    </source>
</reference>
<organism evidence="4 5">
    <name type="scientific">Solemya elarraichensis gill symbiont</name>
    <dbReference type="NCBI Taxonomy" id="1918949"/>
    <lineage>
        <taxon>Bacteria</taxon>
        <taxon>Pseudomonadati</taxon>
        <taxon>Pseudomonadota</taxon>
        <taxon>Gammaproteobacteria</taxon>
        <taxon>sulfur-oxidizing symbionts</taxon>
    </lineage>
</organism>
<proteinExistence type="predicted"/>
<dbReference type="InterPro" id="IPR005835">
    <property type="entry name" value="NTP_transferase_dom"/>
</dbReference>
<sequence length="222" mass="24389">MMRQPVTAMILAAGRGERMRPLTDHTPKPLLPIAGKPLIAHHIERLANAGLRQLVINHAWLGELIETALGDGSAYGVDICYSAEGEALETGGGIFRALPLLSDPFLVINGDIWMTPDYASLQIEDDDFAHLLMVDNPQHNPQGDFALEQGRLQQQGKTRLTFSGVGIYRKSLFEGCSDGKFALAPLLRKAMDAGRVGGSYYQGTWIDVGTPERLEKLDRMYV</sequence>
<dbReference type="AlphaFoldDB" id="A0A1T2LDH7"/>
<keyword evidence="2 4" id="KW-0548">Nucleotidyltransferase</keyword>
<dbReference type="PANTHER" id="PTHR43584:SF8">
    <property type="entry name" value="N-ACETYLMURAMATE ALPHA-1-PHOSPHATE URIDYLYLTRANSFERASE"/>
    <property type="match status" value="1"/>
</dbReference>
<accession>A0A1T2LDH7</accession>
<evidence type="ECO:0000313" key="5">
    <source>
        <dbReference type="Proteomes" id="UP000190198"/>
    </source>
</evidence>
<comment type="caution">
    <text evidence="4">The sequence shown here is derived from an EMBL/GenBank/DDBJ whole genome shotgun (WGS) entry which is preliminary data.</text>
</comment>
<evidence type="ECO:0000259" key="3">
    <source>
        <dbReference type="Pfam" id="PF00483"/>
    </source>
</evidence>
<dbReference type="InterPro" id="IPR029044">
    <property type="entry name" value="Nucleotide-diphossugar_trans"/>
</dbReference>
<dbReference type="InterPro" id="IPR050065">
    <property type="entry name" value="GlmU-like"/>
</dbReference>
<protein>
    <submittedName>
        <fullName evidence="4">Mannose-1-phosphate guanylyltransferase</fullName>
    </submittedName>
</protein>
<dbReference type="Pfam" id="PF00483">
    <property type="entry name" value="NTP_transferase"/>
    <property type="match status" value="1"/>
</dbReference>
<evidence type="ECO:0000256" key="2">
    <source>
        <dbReference type="ARBA" id="ARBA00022695"/>
    </source>
</evidence>
<keyword evidence="5" id="KW-1185">Reference proteome</keyword>
<dbReference type="PANTHER" id="PTHR43584">
    <property type="entry name" value="NUCLEOTIDYL TRANSFERASE"/>
    <property type="match status" value="1"/>
</dbReference>
<evidence type="ECO:0000313" key="4">
    <source>
        <dbReference type="EMBL" id="OOZ43157.1"/>
    </source>
</evidence>
<feature type="domain" description="Nucleotidyl transferase" evidence="3">
    <location>
        <begin position="8"/>
        <end position="121"/>
    </location>
</feature>
<keyword evidence="1 4" id="KW-0808">Transferase</keyword>
<dbReference type="OrthoDB" id="9788272at2"/>
<dbReference type="Gene3D" id="3.90.550.10">
    <property type="entry name" value="Spore Coat Polysaccharide Biosynthesis Protein SpsA, Chain A"/>
    <property type="match status" value="1"/>
</dbReference>
<dbReference type="NCBIfam" id="NF045761">
    <property type="entry name" value="NAMPUrTaseMurU"/>
    <property type="match status" value="1"/>
</dbReference>
<evidence type="ECO:0000256" key="1">
    <source>
        <dbReference type="ARBA" id="ARBA00022679"/>
    </source>
</evidence>
<dbReference type="CDD" id="cd06422">
    <property type="entry name" value="NTP_transferase_like_1"/>
    <property type="match status" value="1"/>
</dbReference>
<dbReference type="GO" id="GO:0016779">
    <property type="term" value="F:nucleotidyltransferase activity"/>
    <property type="evidence" value="ECO:0007669"/>
    <property type="project" value="UniProtKB-KW"/>
</dbReference>
<dbReference type="SUPFAM" id="SSF53448">
    <property type="entry name" value="Nucleotide-diphospho-sugar transferases"/>
    <property type="match status" value="1"/>
</dbReference>
<dbReference type="EMBL" id="MPRK01000001">
    <property type="protein sequence ID" value="OOZ43157.1"/>
    <property type="molecule type" value="Genomic_DNA"/>
</dbReference>
<name>A0A1T2LDH7_9GAMM</name>